<sequence>MKAALLSLLLLASPALASGWAMVPAQSSLGFSSEWNGAVVQGRFARFSTTISFDPAKLSAARVSAVIDLTSASTGDKTVNGSLPGEDWFAVAKAREARFVGTAIVAGARPGAYVARGTLTLRGVAVPVELPFTLSIAGDVATMAGTARLDRRSFRIGMESDAAGTWVAFPVPVTVRIVARRIK</sequence>
<feature type="chain" id="PRO_5028876992" evidence="1">
    <location>
        <begin position="18"/>
        <end position="183"/>
    </location>
</feature>
<feature type="signal peptide" evidence="1">
    <location>
        <begin position="1"/>
        <end position="17"/>
    </location>
</feature>
<evidence type="ECO:0000313" key="3">
    <source>
        <dbReference type="EMBL" id="QMW21464.1"/>
    </source>
</evidence>
<accession>A0A7G5IDM2</accession>
<evidence type="ECO:0000259" key="2">
    <source>
        <dbReference type="SMART" id="SM00867"/>
    </source>
</evidence>
<dbReference type="SMART" id="SM00867">
    <property type="entry name" value="YceI"/>
    <property type="match status" value="1"/>
</dbReference>
<evidence type="ECO:0000313" key="4">
    <source>
        <dbReference type="Proteomes" id="UP000515292"/>
    </source>
</evidence>
<gene>
    <name evidence="3" type="ORF">H3309_08445</name>
</gene>
<organism evidence="3 4">
    <name type="scientific">Sandaracinobacteroides saxicola</name>
    <dbReference type="NCBI Taxonomy" id="2759707"/>
    <lineage>
        <taxon>Bacteria</taxon>
        <taxon>Pseudomonadati</taxon>
        <taxon>Pseudomonadota</taxon>
        <taxon>Alphaproteobacteria</taxon>
        <taxon>Sphingomonadales</taxon>
        <taxon>Sphingosinicellaceae</taxon>
        <taxon>Sandaracinobacteroides</taxon>
    </lineage>
</organism>
<dbReference type="Gene3D" id="2.40.128.110">
    <property type="entry name" value="Lipid/polyisoprenoid-binding, YceI-like"/>
    <property type="match status" value="1"/>
</dbReference>
<dbReference type="PANTHER" id="PTHR34406:SF1">
    <property type="entry name" value="PROTEIN YCEI"/>
    <property type="match status" value="1"/>
</dbReference>
<dbReference type="AlphaFoldDB" id="A0A7G5IDM2"/>
<dbReference type="EMBL" id="CP059851">
    <property type="protein sequence ID" value="QMW21464.1"/>
    <property type="molecule type" value="Genomic_DNA"/>
</dbReference>
<reference evidence="3 4" key="1">
    <citation type="submission" date="2020-07" db="EMBL/GenBank/DDBJ databases">
        <title>Complete genome sequence for Sandaracinobacter sp. M6.</title>
        <authorList>
            <person name="Tang Y."/>
            <person name="Liu Q."/>
            <person name="Guo Z."/>
            <person name="Lei P."/>
            <person name="Huang B."/>
        </authorList>
    </citation>
    <scope>NUCLEOTIDE SEQUENCE [LARGE SCALE GENOMIC DNA]</scope>
    <source>
        <strain evidence="3 4">M6</strain>
    </source>
</reference>
<dbReference type="SUPFAM" id="SSF101874">
    <property type="entry name" value="YceI-like"/>
    <property type="match status" value="1"/>
</dbReference>
<dbReference type="RefSeq" id="WP_182294313.1">
    <property type="nucleotide sequence ID" value="NZ_CP059851.1"/>
</dbReference>
<keyword evidence="4" id="KW-1185">Reference proteome</keyword>
<protein>
    <submittedName>
        <fullName evidence="3">YceI family protein</fullName>
    </submittedName>
</protein>
<evidence type="ECO:0000256" key="1">
    <source>
        <dbReference type="SAM" id="SignalP"/>
    </source>
</evidence>
<dbReference type="KEGG" id="sand:H3309_08445"/>
<dbReference type="PANTHER" id="PTHR34406">
    <property type="entry name" value="PROTEIN YCEI"/>
    <property type="match status" value="1"/>
</dbReference>
<dbReference type="Pfam" id="PF04264">
    <property type="entry name" value="YceI"/>
    <property type="match status" value="1"/>
</dbReference>
<proteinExistence type="predicted"/>
<dbReference type="InterPro" id="IPR007372">
    <property type="entry name" value="Lipid/polyisoprenoid-bd_YceI"/>
</dbReference>
<dbReference type="Proteomes" id="UP000515292">
    <property type="component" value="Chromosome"/>
</dbReference>
<keyword evidence="1" id="KW-0732">Signal</keyword>
<name>A0A7G5IDM2_9SPHN</name>
<feature type="domain" description="Lipid/polyisoprenoid-binding YceI-like" evidence="2">
    <location>
        <begin position="19"/>
        <end position="180"/>
    </location>
</feature>
<dbReference type="InterPro" id="IPR036761">
    <property type="entry name" value="TTHA0802/YceI-like_sf"/>
</dbReference>